<accession>A0A7Z2T393</accession>
<dbReference type="InterPro" id="IPR003673">
    <property type="entry name" value="CoA-Trfase_fam_III"/>
</dbReference>
<dbReference type="AlphaFoldDB" id="A0A7Z2T393"/>
<reference evidence="2 3" key="1">
    <citation type="submission" date="2020-01" db="EMBL/GenBank/DDBJ databases">
        <title>Whole genome and functional gene identification of agarase of Vibrio HN897.</title>
        <authorList>
            <person name="Liu Y."/>
            <person name="Zhao Z."/>
        </authorList>
    </citation>
    <scope>NUCLEOTIDE SEQUENCE [LARGE SCALE GENOMIC DNA]</scope>
    <source>
        <strain evidence="2 3">HN897</strain>
    </source>
</reference>
<keyword evidence="1 2" id="KW-0808">Transferase</keyword>
<dbReference type="KEGG" id="vas:GT360_08580"/>
<dbReference type="InterPro" id="IPR044855">
    <property type="entry name" value="CoA-Trfase_III_dom3_sf"/>
</dbReference>
<evidence type="ECO:0000313" key="3">
    <source>
        <dbReference type="Proteomes" id="UP000464262"/>
    </source>
</evidence>
<proteinExistence type="predicted"/>
<dbReference type="EMBL" id="CP047475">
    <property type="protein sequence ID" value="QIA63568.1"/>
    <property type="molecule type" value="Genomic_DNA"/>
</dbReference>
<dbReference type="SUPFAM" id="SSF89796">
    <property type="entry name" value="CoA-transferase family III (CaiB/BaiF)"/>
    <property type="match status" value="1"/>
</dbReference>
<dbReference type="Proteomes" id="UP000464262">
    <property type="component" value="Chromosome 1"/>
</dbReference>
<dbReference type="InterPro" id="IPR023606">
    <property type="entry name" value="CoA-Trfase_III_dom_1_sf"/>
</dbReference>
<dbReference type="GO" id="GO:0008410">
    <property type="term" value="F:CoA-transferase activity"/>
    <property type="evidence" value="ECO:0007669"/>
    <property type="project" value="TreeGrafter"/>
</dbReference>
<dbReference type="PANTHER" id="PTHR48207:SF4">
    <property type="entry name" value="BLL6097 PROTEIN"/>
    <property type="match status" value="1"/>
</dbReference>
<dbReference type="Gene3D" id="3.40.50.10540">
    <property type="entry name" value="Crotonobetainyl-coa:carnitine coa-transferase, domain 1"/>
    <property type="match status" value="1"/>
</dbReference>
<protein>
    <submittedName>
        <fullName evidence="2">CoA transferase</fullName>
    </submittedName>
</protein>
<dbReference type="Gene3D" id="3.30.1540.10">
    <property type="entry name" value="formyl-coa transferase, domain 3"/>
    <property type="match status" value="1"/>
</dbReference>
<gene>
    <name evidence="2" type="ORF">GT360_08580</name>
</gene>
<keyword evidence="3" id="KW-1185">Reference proteome</keyword>
<evidence type="ECO:0000313" key="2">
    <source>
        <dbReference type="EMBL" id="QIA63568.1"/>
    </source>
</evidence>
<dbReference type="InterPro" id="IPR050483">
    <property type="entry name" value="CoA-transferase_III_domain"/>
</dbReference>
<sequence length="381" mass="42367">MKRPLEGVTVLEFSQYMAGPYAGLRLADLGARVIKIERPKYGDSCRQLATKGMWADGDSVLFHTVNRNKSSFVADLKNPGDIETIKKLITQVDVITHNFRPGIMARLGLDYSTVVQINPNLIYAEVSGYGEEGPWKYKPGQDLLAQAMSGLTHLSGNQEQPPIPFGAAVADMLCGTHLAQGILAALIKKRRTGKGSKVEVSLMESVVDFQFEGLTAYLHNSDFAPVRSEQSNAHAYLGAPYGIYKTLDGYIALAMGEMERLDRAFDDQRLKPWVEGELYFSHRDEVKAVITEILAEKGTHHWLTRLEQVGYWCSDVYDYDKLTQSEAYQALDMEQVIARSEGTQIRTTRCPIHINGETLTSNKAAPRLGEDTKAIAEEFGL</sequence>
<organism evidence="2 3">
    <name type="scientific">Vibrio astriarenae</name>
    <dbReference type="NCBI Taxonomy" id="1481923"/>
    <lineage>
        <taxon>Bacteria</taxon>
        <taxon>Pseudomonadati</taxon>
        <taxon>Pseudomonadota</taxon>
        <taxon>Gammaproteobacteria</taxon>
        <taxon>Vibrionales</taxon>
        <taxon>Vibrionaceae</taxon>
        <taxon>Vibrio</taxon>
    </lineage>
</organism>
<dbReference type="RefSeq" id="WP_164648461.1">
    <property type="nucleotide sequence ID" value="NZ_CP047475.1"/>
</dbReference>
<name>A0A7Z2T393_9VIBR</name>
<dbReference type="Pfam" id="PF02515">
    <property type="entry name" value="CoA_transf_3"/>
    <property type="match status" value="1"/>
</dbReference>
<dbReference type="PANTHER" id="PTHR48207">
    <property type="entry name" value="SUCCINATE--HYDROXYMETHYLGLUTARATE COA-TRANSFERASE"/>
    <property type="match status" value="1"/>
</dbReference>
<evidence type="ECO:0000256" key="1">
    <source>
        <dbReference type="ARBA" id="ARBA00022679"/>
    </source>
</evidence>